<organism evidence="1">
    <name type="scientific">Phage sp. ctL4h4</name>
    <dbReference type="NCBI Taxonomy" id="2828005"/>
    <lineage>
        <taxon>Viruses</taxon>
    </lineage>
</organism>
<name>A0A8S5TFF7_9VIRU</name>
<protein>
    <submittedName>
        <fullName evidence="1">Uncharacterized protein</fullName>
    </submittedName>
</protein>
<dbReference type="EMBL" id="BK032819">
    <property type="protein sequence ID" value="DAF62036.1"/>
    <property type="molecule type" value="Genomic_DNA"/>
</dbReference>
<proteinExistence type="predicted"/>
<evidence type="ECO:0000313" key="1">
    <source>
        <dbReference type="EMBL" id="DAF62036.1"/>
    </source>
</evidence>
<reference evidence="1" key="1">
    <citation type="journal article" date="2021" name="Proc. Natl. Acad. Sci. U.S.A.">
        <title>A Catalog of Tens of Thousands of Viruses from Human Metagenomes Reveals Hidden Associations with Chronic Diseases.</title>
        <authorList>
            <person name="Tisza M.J."/>
            <person name="Buck C.B."/>
        </authorList>
    </citation>
    <scope>NUCLEOTIDE SEQUENCE</scope>
    <source>
        <strain evidence="1">CtL4h4</strain>
    </source>
</reference>
<accession>A0A8S5TFF7</accession>
<sequence>MMKILKKIGMAYFEAMMKYNWVACPSGMIPMNYNRN</sequence>